<organism evidence="5 6">
    <name type="scientific">Alligator mississippiensis</name>
    <name type="common">American alligator</name>
    <dbReference type="NCBI Taxonomy" id="8496"/>
    <lineage>
        <taxon>Eukaryota</taxon>
        <taxon>Metazoa</taxon>
        <taxon>Chordata</taxon>
        <taxon>Craniata</taxon>
        <taxon>Vertebrata</taxon>
        <taxon>Euteleostomi</taxon>
        <taxon>Archelosauria</taxon>
        <taxon>Archosauria</taxon>
        <taxon>Crocodylia</taxon>
        <taxon>Alligatoridae</taxon>
        <taxon>Alligatorinae</taxon>
        <taxon>Alligator</taxon>
    </lineage>
</organism>
<dbReference type="SMART" id="SM00200">
    <property type="entry name" value="SEA"/>
    <property type="match status" value="1"/>
</dbReference>
<accession>A0A151N7P0</accession>
<dbReference type="PROSITE" id="PS00022">
    <property type="entry name" value="EGF_1"/>
    <property type="match status" value="1"/>
</dbReference>
<evidence type="ECO:0000313" key="5">
    <source>
        <dbReference type="EMBL" id="KYO32843.1"/>
    </source>
</evidence>
<dbReference type="PANTHER" id="PTHR37999">
    <property type="entry name" value="MUCIN-17"/>
    <property type="match status" value="1"/>
</dbReference>
<protein>
    <submittedName>
        <fullName evidence="5">Mucin-3A</fullName>
    </submittedName>
</protein>
<keyword evidence="6" id="KW-1185">Reference proteome</keyword>
<feature type="transmembrane region" description="Helical" evidence="2">
    <location>
        <begin position="302"/>
        <end position="325"/>
    </location>
</feature>
<keyword evidence="2" id="KW-1133">Transmembrane helix</keyword>
<dbReference type="Pfam" id="PF01390">
    <property type="entry name" value="SEA"/>
    <property type="match status" value="1"/>
</dbReference>
<comment type="caution">
    <text evidence="1">Lacks conserved residue(s) required for the propagation of feature annotation.</text>
</comment>
<gene>
    <name evidence="5" type="primary">MUC3A</name>
    <name evidence="5" type="ORF">Y1Q_0017283</name>
</gene>
<dbReference type="Gene3D" id="3.30.70.960">
    <property type="entry name" value="SEA domain"/>
    <property type="match status" value="1"/>
</dbReference>
<dbReference type="InterPro" id="IPR000742">
    <property type="entry name" value="EGF"/>
</dbReference>
<dbReference type="Proteomes" id="UP000050525">
    <property type="component" value="Unassembled WGS sequence"/>
</dbReference>
<keyword evidence="1" id="KW-0245">EGF-like domain</keyword>
<dbReference type="PROSITE" id="PS50024">
    <property type="entry name" value="SEA"/>
    <property type="match status" value="1"/>
</dbReference>
<feature type="domain" description="EGF-like" evidence="4">
    <location>
        <begin position="18"/>
        <end position="56"/>
    </location>
</feature>
<dbReference type="InterPro" id="IPR036364">
    <property type="entry name" value="SEA_dom_sf"/>
</dbReference>
<feature type="disulfide bond" evidence="1">
    <location>
        <begin position="27"/>
        <end position="44"/>
    </location>
</feature>
<proteinExistence type="predicted"/>
<dbReference type="PROSITE" id="PS01186">
    <property type="entry name" value="EGF_2"/>
    <property type="match status" value="1"/>
</dbReference>
<evidence type="ECO:0000256" key="2">
    <source>
        <dbReference type="SAM" id="Phobius"/>
    </source>
</evidence>
<dbReference type="PROSITE" id="PS51257">
    <property type="entry name" value="PROKAR_LIPOPROTEIN"/>
    <property type="match status" value="1"/>
</dbReference>
<dbReference type="SUPFAM" id="SSF82671">
    <property type="entry name" value="SEA domain"/>
    <property type="match status" value="1"/>
</dbReference>
<evidence type="ECO:0000259" key="3">
    <source>
        <dbReference type="PROSITE" id="PS50024"/>
    </source>
</evidence>
<reference evidence="5 6" key="1">
    <citation type="journal article" date="2012" name="Genome Biol.">
        <title>Sequencing three crocodilian genomes to illuminate the evolution of archosaurs and amniotes.</title>
        <authorList>
            <person name="St John J.A."/>
            <person name="Braun E.L."/>
            <person name="Isberg S.R."/>
            <person name="Miles L.G."/>
            <person name="Chong A.Y."/>
            <person name="Gongora J."/>
            <person name="Dalzell P."/>
            <person name="Moran C."/>
            <person name="Bed'hom B."/>
            <person name="Abzhanov A."/>
            <person name="Burgess S.C."/>
            <person name="Cooksey A.M."/>
            <person name="Castoe T.A."/>
            <person name="Crawford N.G."/>
            <person name="Densmore L.D."/>
            <person name="Drew J.C."/>
            <person name="Edwards S.V."/>
            <person name="Faircloth B.C."/>
            <person name="Fujita M.K."/>
            <person name="Greenwold M.J."/>
            <person name="Hoffmann F.G."/>
            <person name="Howard J.M."/>
            <person name="Iguchi T."/>
            <person name="Janes D.E."/>
            <person name="Khan S.Y."/>
            <person name="Kohno S."/>
            <person name="de Koning A.J."/>
            <person name="Lance S.L."/>
            <person name="McCarthy F.M."/>
            <person name="McCormack J.E."/>
            <person name="Merchant M.E."/>
            <person name="Peterson D.G."/>
            <person name="Pollock D.D."/>
            <person name="Pourmand N."/>
            <person name="Raney B.J."/>
            <person name="Roessler K.A."/>
            <person name="Sanford J.R."/>
            <person name="Sawyer R.H."/>
            <person name="Schmidt C.J."/>
            <person name="Triplett E.W."/>
            <person name="Tuberville T.D."/>
            <person name="Venegas-Anaya M."/>
            <person name="Howard J.T."/>
            <person name="Jarvis E.D."/>
            <person name="Guillette L.J.Jr."/>
            <person name="Glenn T.C."/>
            <person name="Green R.E."/>
            <person name="Ray D.A."/>
        </authorList>
    </citation>
    <scope>NUCLEOTIDE SEQUENCE [LARGE SCALE GENOMIC DNA]</scope>
    <source>
        <strain evidence="5">KSC_2009_1</strain>
    </source>
</reference>
<feature type="domain" description="SEA" evidence="3">
    <location>
        <begin position="95"/>
        <end position="219"/>
    </location>
</feature>
<dbReference type="AlphaFoldDB" id="A0A151N7P0"/>
<keyword evidence="2" id="KW-0472">Membrane</keyword>
<evidence type="ECO:0000313" key="6">
    <source>
        <dbReference type="Proteomes" id="UP000050525"/>
    </source>
</evidence>
<keyword evidence="1" id="KW-1015">Disulfide bond</keyword>
<dbReference type="PANTHER" id="PTHR37999:SF2">
    <property type="entry name" value="MUCIN-17"/>
    <property type="match status" value="1"/>
</dbReference>
<dbReference type="EMBL" id="AKHW03003871">
    <property type="protein sequence ID" value="KYO32843.1"/>
    <property type="molecule type" value="Genomic_DNA"/>
</dbReference>
<dbReference type="GO" id="GO:0071944">
    <property type="term" value="C:cell periphery"/>
    <property type="evidence" value="ECO:0007669"/>
    <property type="project" value="UniProtKB-ARBA"/>
</dbReference>
<feature type="disulfide bond" evidence="1">
    <location>
        <begin position="46"/>
        <end position="55"/>
    </location>
</feature>
<keyword evidence="2" id="KW-0812">Transmembrane</keyword>
<dbReference type="PROSITE" id="PS50026">
    <property type="entry name" value="EGF_3"/>
    <property type="match status" value="1"/>
</dbReference>
<evidence type="ECO:0000256" key="1">
    <source>
        <dbReference type="PROSITE-ProRule" id="PRU00076"/>
    </source>
</evidence>
<dbReference type="InterPro" id="IPR053311">
    <property type="entry name" value="Mucosal_Integrity_Assoc"/>
</dbReference>
<name>A0A151N7P0_ALLMI</name>
<evidence type="ECO:0000259" key="4">
    <source>
        <dbReference type="PROSITE" id="PS50026"/>
    </source>
</evidence>
<dbReference type="SMART" id="SM00181">
    <property type="entry name" value="EGF"/>
    <property type="match status" value="2"/>
</dbReference>
<comment type="caution">
    <text evidence="5">The sequence shown here is derived from an EMBL/GenBank/DDBJ whole genome shotgun (WGS) entry which is preliminary data.</text>
</comment>
<dbReference type="InterPro" id="IPR000082">
    <property type="entry name" value="SEA_dom"/>
</dbReference>
<dbReference type="Gene3D" id="2.10.25.10">
    <property type="entry name" value="Laminin"/>
    <property type="match status" value="1"/>
</dbReference>
<sequence>MFPRPWGVTAGATSCPIRVFKSGLVLCEHKVICLNGGTSDSNKCVCPGGFHGPLCENPVCQNGGTWSAGACLCLPGFQGFECEFTKETIEVKPEVNATVEVQTKITNRNFTEDLQDNTSTAYKDFAREFTEKMAQLYKDIKGYLGVKILGLKKGSIVVDYEVMLVLPINSKLNTSLNNITEELVTAVKAAAESEGQNCHIQNTTLCFNASSTFVGKTTVEEVNSTAFCRNRVPANFSAYYMPLLVSENKLLCVSRCHRNTSDHLNCHHGACQVTRQGPQCFCLDPVVYWYPQANCQRPINKFALGLGVPLAVLTLLVLVLTAFFIRARRKRHEESWREQHMYEDNDDMCSVPGTFTLRNLGPTDDSESSGSFHVDLQSVDTSQPVHIQRPVNISQL</sequence>